<feature type="region of interest" description="Disordered" evidence="1">
    <location>
        <begin position="1"/>
        <end position="56"/>
    </location>
</feature>
<gene>
    <name evidence="2" type="ORF">PsYK624_039810</name>
</gene>
<evidence type="ECO:0000256" key="1">
    <source>
        <dbReference type="SAM" id="MobiDB-lite"/>
    </source>
</evidence>
<evidence type="ECO:0000313" key="2">
    <source>
        <dbReference type="EMBL" id="GJE87897.1"/>
    </source>
</evidence>
<proteinExistence type="predicted"/>
<organism evidence="2 3">
    <name type="scientific">Phanerochaete sordida</name>
    <dbReference type="NCBI Taxonomy" id="48140"/>
    <lineage>
        <taxon>Eukaryota</taxon>
        <taxon>Fungi</taxon>
        <taxon>Dikarya</taxon>
        <taxon>Basidiomycota</taxon>
        <taxon>Agaricomycotina</taxon>
        <taxon>Agaricomycetes</taxon>
        <taxon>Polyporales</taxon>
        <taxon>Phanerochaetaceae</taxon>
        <taxon>Phanerochaete</taxon>
    </lineage>
</organism>
<protein>
    <submittedName>
        <fullName evidence="2">Uncharacterized protein</fullName>
    </submittedName>
</protein>
<reference evidence="2 3" key="1">
    <citation type="submission" date="2021-08" db="EMBL/GenBank/DDBJ databases">
        <title>Draft Genome Sequence of Phanerochaete sordida strain YK-624.</title>
        <authorList>
            <person name="Mori T."/>
            <person name="Dohra H."/>
            <person name="Suzuki T."/>
            <person name="Kawagishi H."/>
            <person name="Hirai H."/>
        </authorList>
    </citation>
    <scope>NUCLEOTIDE SEQUENCE [LARGE SCALE GENOMIC DNA]</scope>
    <source>
        <strain evidence="2 3">YK-624</strain>
    </source>
</reference>
<evidence type="ECO:0000313" key="3">
    <source>
        <dbReference type="Proteomes" id="UP000703269"/>
    </source>
</evidence>
<keyword evidence="3" id="KW-1185">Reference proteome</keyword>
<feature type="compositionally biased region" description="Polar residues" evidence="1">
    <location>
        <begin position="35"/>
        <end position="45"/>
    </location>
</feature>
<name>A0A9P3LBJ5_9APHY</name>
<dbReference type="AlphaFoldDB" id="A0A9P3LBJ5"/>
<comment type="caution">
    <text evidence="2">The sequence shown here is derived from an EMBL/GenBank/DDBJ whole genome shotgun (WGS) entry which is preliminary data.</text>
</comment>
<dbReference type="EMBL" id="BPQB01000007">
    <property type="protein sequence ID" value="GJE87897.1"/>
    <property type="molecule type" value="Genomic_DNA"/>
</dbReference>
<accession>A0A9P3LBJ5</accession>
<sequence>MEWRTAAVVSTSAQRLPLKVPGTDTHVAAPAPPTLAQSGSTGSRSASKRPPPVDERILRPAARFASERYTPDTRVLAPC</sequence>
<dbReference type="Proteomes" id="UP000703269">
    <property type="component" value="Unassembled WGS sequence"/>
</dbReference>